<evidence type="ECO:0000256" key="3">
    <source>
        <dbReference type="ARBA" id="ARBA00022618"/>
    </source>
</evidence>
<evidence type="ECO:0000259" key="7">
    <source>
        <dbReference type="PROSITE" id="PS50815"/>
    </source>
</evidence>
<evidence type="ECO:0000256" key="2">
    <source>
        <dbReference type="ARBA" id="ARBA00010348"/>
    </source>
</evidence>
<evidence type="ECO:0000256" key="6">
    <source>
        <dbReference type="ARBA" id="ARBA00023306"/>
    </source>
</evidence>
<comment type="subcellular location">
    <subcellularLocation>
        <location evidence="1">Nucleus</location>
    </subcellularLocation>
</comment>
<dbReference type="AlphaFoldDB" id="A0A4Y7LRS0"/>
<dbReference type="GO" id="GO:0005737">
    <property type="term" value="C:cytoplasm"/>
    <property type="evidence" value="ECO:0007669"/>
    <property type="project" value="TreeGrafter"/>
</dbReference>
<gene>
    <name evidence="8" type="primary">EOG090X0C57</name>
</gene>
<dbReference type="GO" id="GO:0051301">
    <property type="term" value="P:cell division"/>
    <property type="evidence" value="ECO:0007669"/>
    <property type="project" value="UniProtKB-KW"/>
</dbReference>
<dbReference type="Gene3D" id="3.30.900.10">
    <property type="entry name" value="HORMA domain"/>
    <property type="match status" value="1"/>
</dbReference>
<dbReference type="PANTHER" id="PTHR11842">
    <property type="entry name" value="MITOTIC SPINDLE ASSEMBLY CHECKPOINT PROTEIN MAD2"/>
    <property type="match status" value="1"/>
</dbReference>
<feature type="domain" description="HORMA" evidence="7">
    <location>
        <begin position="16"/>
        <end position="199"/>
    </location>
</feature>
<evidence type="ECO:0000256" key="1">
    <source>
        <dbReference type="ARBA" id="ARBA00004123"/>
    </source>
</evidence>
<comment type="similarity">
    <text evidence="2">Belongs to the MAD2 family.</text>
</comment>
<dbReference type="PROSITE" id="PS50815">
    <property type="entry name" value="HORMA"/>
    <property type="match status" value="1"/>
</dbReference>
<keyword evidence="5" id="KW-0539">Nucleus</keyword>
<sequence length="207" mass="23653">MATGTAQESQNCVTLKGSVELIVDFFNYSLNSILYQRGVFPEESFIPTQHYGLTMYMSKMPEIQKYISEILPQLKEWLTQGKIKKLVLALCDVNSKEPLEMWEFRIIPEETETGDLKQQGTKQLKDIQNEIRSVLRQITACVTFLPLLDCVCSFDLQIHTTKDVDANGWGDVQKLEIKNAQEVQLRSFSTSIQNVNTFVSYKNTANV</sequence>
<reference evidence="8" key="1">
    <citation type="submission" date="2018-08" db="EMBL/GenBank/DDBJ databases">
        <authorList>
            <person name="Cornetti L."/>
        </authorList>
    </citation>
    <scope>NUCLEOTIDE SEQUENCE</scope>
    <source>
        <strain evidence="8">FI-BAL1-1</strain>
    </source>
</reference>
<dbReference type="PANTHER" id="PTHR11842:SF11">
    <property type="entry name" value="MITOTIC SPINDLE ASSEMBLY CHECKPOINT PROTEIN MAD2A"/>
    <property type="match status" value="1"/>
</dbReference>
<evidence type="ECO:0000313" key="8">
    <source>
        <dbReference type="EMBL" id="SVE70023.1"/>
    </source>
</evidence>
<dbReference type="EMBL" id="LR000404">
    <property type="protein sequence ID" value="SVE70023.1"/>
    <property type="molecule type" value="mRNA"/>
</dbReference>
<dbReference type="FunFam" id="3.30.900.10:FF:000021">
    <property type="entry name" value="Rev7, putative"/>
    <property type="match status" value="1"/>
</dbReference>
<dbReference type="GO" id="GO:0007094">
    <property type="term" value="P:mitotic spindle assembly checkpoint signaling"/>
    <property type="evidence" value="ECO:0007669"/>
    <property type="project" value="TreeGrafter"/>
</dbReference>
<proteinExistence type="evidence at transcript level"/>
<dbReference type="InterPro" id="IPR036570">
    <property type="entry name" value="HORMA_dom_sf"/>
</dbReference>
<organism evidence="8">
    <name type="scientific">Eubosmina coregoni</name>
    <dbReference type="NCBI Taxonomy" id="186181"/>
    <lineage>
        <taxon>Eukaryota</taxon>
        <taxon>Metazoa</taxon>
        <taxon>Ecdysozoa</taxon>
        <taxon>Arthropoda</taxon>
        <taxon>Crustacea</taxon>
        <taxon>Branchiopoda</taxon>
        <taxon>Diplostraca</taxon>
        <taxon>Cladocera</taxon>
        <taxon>Anomopoda</taxon>
        <taxon>Bosminidae</taxon>
        <taxon>Eubosmina</taxon>
    </lineage>
</organism>
<dbReference type="SUPFAM" id="SSF56019">
    <property type="entry name" value="The spindle assembly checkpoint protein mad2"/>
    <property type="match status" value="1"/>
</dbReference>
<dbReference type="GO" id="GO:0000776">
    <property type="term" value="C:kinetochore"/>
    <property type="evidence" value="ECO:0007669"/>
    <property type="project" value="TreeGrafter"/>
</dbReference>
<dbReference type="Pfam" id="PF02301">
    <property type="entry name" value="HORMA"/>
    <property type="match status" value="1"/>
</dbReference>
<dbReference type="InterPro" id="IPR003511">
    <property type="entry name" value="HORMA_dom"/>
</dbReference>
<dbReference type="InterPro" id="IPR045091">
    <property type="entry name" value="Mad2-like"/>
</dbReference>
<dbReference type="GO" id="GO:0005654">
    <property type="term" value="C:nucleoplasm"/>
    <property type="evidence" value="ECO:0007669"/>
    <property type="project" value="TreeGrafter"/>
</dbReference>
<evidence type="ECO:0000256" key="5">
    <source>
        <dbReference type="ARBA" id="ARBA00023242"/>
    </source>
</evidence>
<keyword evidence="6" id="KW-0131">Cell cycle</keyword>
<keyword evidence="4" id="KW-0498">Mitosis</keyword>
<evidence type="ECO:0000256" key="4">
    <source>
        <dbReference type="ARBA" id="ARBA00022776"/>
    </source>
</evidence>
<protein>
    <submittedName>
        <fullName evidence="8">EOG090X0C57</fullName>
    </submittedName>
</protein>
<accession>A0A4Y7LRS0</accession>
<keyword evidence="3" id="KW-0132">Cell division</keyword>
<name>A0A4Y7LRS0_9CRUS</name>